<evidence type="ECO:0000256" key="2">
    <source>
        <dbReference type="SAM" id="Phobius"/>
    </source>
</evidence>
<dbReference type="GO" id="GO:0016757">
    <property type="term" value="F:glycosyltransferase activity"/>
    <property type="evidence" value="ECO:0007669"/>
    <property type="project" value="InterPro"/>
</dbReference>
<keyword evidence="2" id="KW-0472">Membrane</keyword>
<proteinExistence type="predicted"/>
<dbReference type="CDD" id="cd22189">
    <property type="entry name" value="PGAP4-like_fungal"/>
    <property type="match status" value="1"/>
</dbReference>
<feature type="compositionally biased region" description="Polar residues" evidence="1">
    <location>
        <begin position="388"/>
        <end position="402"/>
    </location>
</feature>
<keyword evidence="4" id="KW-1185">Reference proteome</keyword>
<dbReference type="PANTHER" id="PTHR31410">
    <property type="entry name" value="TRANSMEMBRANE PROTEIN 246"/>
    <property type="match status" value="1"/>
</dbReference>
<evidence type="ECO:0008006" key="5">
    <source>
        <dbReference type="Google" id="ProtNLM"/>
    </source>
</evidence>
<sequence length="444" mass="51133">MSIGRWRIWRLPVNFQLKSETIRIFLLFIPLYALLTLYARNRSAHDPGSVFFDPWTGYDASYSAIRIEEGDIYIEATDNTTISGFQKASNDPQLCVGIATVAREGIRYLRSTVGTLLDGLSDEERRNIYLIIFIAQSDPSEHPAYDERWLSELSDQVLLYNEDEVDIDHIRALEKSPKKVGRQKALFDYQYLLTACNKIAAPYILMLEDDVVAQDGWYHRTQEAVASAERQMKQIEAPSWLYLRLFYSEEFLGWNSEEWPIYLFYSILAVLLVIFSTLSARQYKPSLRAHLSNDTILLLAFICTPLLIGLFFAAGRATMLPIPQGVHQMPNFGCCSQAFIFPRSRIPDLMDLYQSKDEGYVDSITEEYANLNQEVRWAITPSIMQHVGRQSSKAQKGSSTRPSRYKTKGEMKGAERLWNFAFERNDAHKLRVEHDKAKEELEVQ</sequence>
<comment type="caution">
    <text evidence="3">The sequence shown here is derived from an EMBL/GenBank/DDBJ whole genome shotgun (WGS) entry which is preliminary data.</text>
</comment>
<dbReference type="AlphaFoldDB" id="A0AAD6CPD8"/>
<dbReference type="EMBL" id="JAQIZZ010000008">
    <property type="protein sequence ID" value="KAJ5526395.1"/>
    <property type="molecule type" value="Genomic_DNA"/>
</dbReference>
<evidence type="ECO:0000313" key="4">
    <source>
        <dbReference type="Proteomes" id="UP001220324"/>
    </source>
</evidence>
<evidence type="ECO:0000256" key="1">
    <source>
        <dbReference type="SAM" id="MobiDB-lite"/>
    </source>
</evidence>
<dbReference type="PANTHER" id="PTHR31410:SF1">
    <property type="entry name" value="POST-GPI ATTACHMENT TO PROTEINS FACTOR 4"/>
    <property type="match status" value="1"/>
</dbReference>
<dbReference type="Proteomes" id="UP001220324">
    <property type="component" value="Unassembled WGS sequence"/>
</dbReference>
<keyword evidence="2" id="KW-0812">Transmembrane</keyword>
<name>A0AAD6CPD8_9EURO</name>
<organism evidence="3 4">
    <name type="scientific">Penicillium frequentans</name>
    <dbReference type="NCBI Taxonomy" id="3151616"/>
    <lineage>
        <taxon>Eukaryota</taxon>
        <taxon>Fungi</taxon>
        <taxon>Dikarya</taxon>
        <taxon>Ascomycota</taxon>
        <taxon>Pezizomycotina</taxon>
        <taxon>Eurotiomycetes</taxon>
        <taxon>Eurotiomycetidae</taxon>
        <taxon>Eurotiales</taxon>
        <taxon>Aspergillaceae</taxon>
        <taxon>Penicillium</taxon>
    </lineage>
</organism>
<dbReference type="GO" id="GO:0000139">
    <property type="term" value="C:Golgi membrane"/>
    <property type="evidence" value="ECO:0007669"/>
    <property type="project" value="InterPro"/>
</dbReference>
<feature type="region of interest" description="Disordered" evidence="1">
    <location>
        <begin position="386"/>
        <end position="411"/>
    </location>
</feature>
<gene>
    <name evidence="3" type="ORF">N7494_013045</name>
</gene>
<feature type="transmembrane region" description="Helical" evidence="2">
    <location>
        <begin position="21"/>
        <end position="39"/>
    </location>
</feature>
<accession>A0AAD6CPD8</accession>
<dbReference type="GO" id="GO:0006506">
    <property type="term" value="P:GPI anchor biosynthetic process"/>
    <property type="evidence" value="ECO:0007669"/>
    <property type="project" value="InterPro"/>
</dbReference>
<reference evidence="3 4" key="1">
    <citation type="journal article" date="2023" name="IMA Fungus">
        <title>Comparative genomic study of the Penicillium genus elucidates a diverse pangenome and 15 lateral gene transfer events.</title>
        <authorList>
            <person name="Petersen C."/>
            <person name="Sorensen T."/>
            <person name="Nielsen M.R."/>
            <person name="Sondergaard T.E."/>
            <person name="Sorensen J.L."/>
            <person name="Fitzpatrick D.A."/>
            <person name="Frisvad J.C."/>
            <person name="Nielsen K.L."/>
        </authorList>
    </citation>
    <scope>NUCLEOTIDE SEQUENCE [LARGE SCALE GENOMIC DNA]</scope>
    <source>
        <strain evidence="3 4">IBT 35679</strain>
    </source>
</reference>
<protein>
    <recommendedName>
        <fullName evidence="5">Integral membrane protein</fullName>
    </recommendedName>
</protein>
<dbReference type="InterPro" id="IPR029675">
    <property type="entry name" value="PGAP4"/>
</dbReference>
<feature type="transmembrane region" description="Helical" evidence="2">
    <location>
        <begin position="262"/>
        <end position="283"/>
    </location>
</feature>
<evidence type="ECO:0000313" key="3">
    <source>
        <dbReference type="EMBL" id="KAJ5526395.1"/>
    </source>
</evidence>
<feature type="transmembrane region" description="Helical" evidence="2">
    <location>
        <begin position="295"/>
        <end position="314"/>
    </location>
</feature>
<keyword evidence="2" id="KW-1133">Transmembrane helix</keyword>